<evidence type="ECO:0000313" key="4">
    <source>
        <dbReference type="Proteomes" id="UP000558488"/>
    </source>
</evidence>
<evidence type="ECO:0000256" key="1">
    <source>
        <dbReference type="SAM" id="MobiDB-lite"/>
    </source>
</evidence>
<dbReference type="PANTHER" id="PTHR19431">
    <property type="entry name" value="60S RIBOSOMAL PROTEIN L4"/>
    <property type="match status" value="1"/>
</dbReference>
<proteinExistence type="predicted"/>
<organism evidence="3 4">
    <name type="scientific">Pipistrellus kuhlii</name>
    <name type="common">Kuhl's pipistrelle</name>
    <dbReference type="NCBI Taxonomy" id="59472"/>
    <lineage>
        <taxon>Eukaryota</taxon>
        <taxon>Metazoa</taxon>
        <taxon>Chordata</taxon>
        <taxon>Craniata</taxon>
        <taxon>Vertebrata</taxon>
        <taxon>Euteleostomi</taxon>
        <taxon>Mammalia</taxon>
        <taxon>Eutheria</taxon>
        <taxon>Laurasiatheria</taxon>
        <taxon>Chiroptera</taxon>
        <taxon>Yangochiroptera</taxon>
        <taxon>Vespertilionidae</taxon>
        <taxon>Pipistrellus</taxon>
    </lineage>
</organism>
<dbReference type="Proteomes" id="UP000558488">
    <property type="component" value="Unassembled WGS sequence"/>
</dbReference>
<feature type="compositionally biased region" description="Basic residues" evidence="1">
    <location>
        <begin position="118"/>
        <end position="133"/>
    </location>
</feature>
<evidence type="ECO:0000313" key="3">
    <source>
        <dbReference type="EMBL" id="KAF6328995.1"/>
    </source>
</evidence>
<reference evidence="3 4" key="1">
    <citation type="journal article" date="2020" name="Nature">
        <title>Six reference-quality genomes reveal evolution of bat adaptations.</title>
        <authorList>
            <person name="Jebb D."/>
            <person name="Huang Z."/>
            <person name="Pippel M."/>
            <person name="Hughes G.M."/>
            <person name="Lavrichenko K."/>
            <person name="Devanna P."/>
            <person name="Winkler S."/>
            <person name="Jermiin L.S."/>
            <person name="Skirmuntt E.C."/>
            <person name="Katzourakis A."/>
            <person name="Burkitt-Gray L."/>
            <person name="Ray D.A."/>
            <person name="Sullivan K.A.M."/>
            <person name="Roscito J.G."/>
            <person name="Kirilenko B.M."/>
            <person name="Davalos L.M."/>
            <person name="Corthals A.P."/>
            <person name="Power M.L."/>
            <person name="Jones G."/>
            <person name="Ransome R.D."/>
            <person name="Dechmann D.K.N."/>
            <person name="Locatelli A.G."/>
            <person name="Puechmaille S.J."/>
            <person name="Fedrigo O."/>
            <person name="Jarvis E.D."/>
            <person name="Hiller M."/>
            <person name="Vernes S.C."/>
            <person name="Myers E.W."/>
            <person name="Teeling E.C."/>
        </authorList>
    </citation>
    <scope>NUCLEOTIDE SEQUENCE [LARGE SCALE GENOMIC DNA]</scope>
    <source>
        <strain evidence="3">MPipKuh1</strain>
        <tissue evidence="3">Flight muscle</tissue>
    </source>
</reference>
<comment type="caution">
    <text evidence="3">The sequence shown here is derived from an EMBL/GenBank/DDBJ whole genome shotgun (WGS) entry which is preliminary data.</text>
</comment>
<dbReference type="AlphaFoldDB" id="A0A7J7VUW0"/>
<feature type="domain" description="Large ribosomal subunit protein uL4 C-terminal" evidence="2">
    <location>
        <begin position="1"/>
        <end position="64"/>
    </location>
</feature>
<feature type="region of interest" description="Disordered" evidence="1">
    <location>
        <begin position="113"/>
        <end position="133"/>
    </location>
</feature>
<sequence>MLSTDLSRIWKSPEFQRALHAPCEKIHHRVLRKNPLKNLRIMLNLNPYAKTMRQNTILRQAKNHRLRMDKAAAVLEAKSDEKPVVGRKERRLWALRSRRSLWWGERLQLPRNQQLRRSPQKRNPPQRKRSPWHKLKLFIPERSSHFTLDS</sequence>
<name>A0A7J7VUW0_PIPKU</name>
<evidence type="ECO:0000259" key="2">
    <source>
        <dbReference type="Pfam" id="PF14374"/>
    </source>
</evidence>
<dbReference type="EMBL" id="JACAGB010000013">
    <property type="protein sequence ID" value="KAF6328995.1"/>
    <property type="molecule type" value="Genomic_DNA"/>
</dbReference>
<gene>
    <name evidence="3" type="ORF">mPipKuh1_008314</name>
</gene>
<dbReference type="InterPro" id="IPR045240">
    <property type="entry name" value="Ribosomal_uL4_euk/arch"/>
</dbReference>
<protein>
    <recommendedName>
        <fullName evidence="2">Large ribosomal subunit protein uL4 C-terminal domain-containing protein</fullName>
    </recommendedName>
</protein>
<dbReference type="Pfam" id="PF14374">
    <property type="entry name" value="Ribos_L4_asso_C"/>
    <property type="match status" value="1"/>
</dbReference>
<dbReference type="InterPro" id="IPR025755">
    <property type="entry name" value="Ribos_uL4_C_dom"/>
</dbReference>
<accession>A0A7J7VUW0</accession>
<keyword evidence="4" id="KW-1185">Reference proteome</keyword>